<dbReference type="AlphaFoldDB" id="A0A482W058"/>
<keyword evidence="4" id="KW-1015">Disulfide bond</keyword>
<evidence type="ECO:0000256" key="6">
    <source>
        <dbReference type="RuleBase" id="RU004440"/>
    </source>
</evidence>
<evidence type="ECO:0000259" key="8">
    <source>
        <dbReference type="PROSITE" id="PS00128"/>
    </source>
</evidence>
<dbReference type="PANTHER" id="PTHR11407">
    <property type="entry name" value="LYSOZYME C"/>
    <property type="match status" value="1"/>
</dbReference>
<dbReference type="Gene3D" id="1.10.530.10">
    <property type="match status" value="1"/>
</dbReference>
<dbReference type="GO" id="GO:0042742">
    <property type="term" value="P:defense response to bacterium"/>
    <property type="evidence" value="ECO:0007669"/>
    <property type="project" value="UniProtKB-KW"/>
</dbReference>
<keyword evidence="5" id="KW-0326">Glycosidase</keyword>
<dbReference type="PANTHER" id="PTHR11407:SF63">
    <property type="entry name" value="LYSOZYME C"/>
    <property type="match status" value="1"/>
</dbReference>
<dbReference type="CDD" id="cd16899">
    <property type="entry name" value="LYZ_C_invert"/>
    <property type="match status" value="1"/>
</dbReference>
<dbReference type="PROSITE" id="PS00128">
    <property type="entry name" value="GLYCOSYL_HYDROL_F22_1"/>
    <property type="match status" value="1"/>
</dbReference>
<comment type="catalytic activity">
    <reaction evidence="1">
        <text>Hydrolysis of (1-&gt;4)-beta-linkages between N-acetylmuramic acid and N-acetyl-D-glucosamine residues in a peptidoglycan and between N-acetyl-D-glucosamine residues in chitodextrins.</text>
        <dbReference type="EC" id="3.2.1.17"/>
    </reaction>
</comment>
<keyword evidence="3" id="KW-0929">Antimicrobial</keyword>
<dbReference type="OrthoDB" id="17373at2759"/>
<reference evidence="9 10" key="1">
    <citation type="submission" date="2017-03" db="EMBL/GenBank/DDBJ databases">
        <title>Genome of the blue death feigning beetle - Asbolus verrucosus.</title>
        <authorList>
            <person name="Rider S.D."/>
        </authorList>
    </citation>
    <scope>NUCLEOTIDE SEQUENCE [LARGE SCALE GENOMIC DNA]</scope>
    <source>
        <strain evidence="9">Butters</strain>
        <tissue evidence="9">Head and leg muscle</tissue>
    </source>
</reference>
<evidence type="ECO:0000256" key="5">
    <source>
        <dbReference type="ARBA" id="ARBA00023295"/>
    </source>
</evidence>
<dbReference type="SMART" id="SM00263">
    <property type="entry name" value="LYZ1"/>
    <property type="match status" value="1"/>
</dbReference>
<keyword evidence="10" id="KW-1185">Reference proteome</keyword>
<comment type="caution">
    <text evidence="9">The sequence shown here is derived from an EMBL/GenBank/DDBJ whole genome shotgun (WGS) entry which is preliminary data.</text>
</comment>
<dbReference type="PROSITE" id="PS51348">
    <property type="entry name" value="GLYCOSYL_HYDROL_F22_2"/>
    <property type="match status" value="1"/>
</dbReference>
<keyword evidence="7" id="KW-0732">Signal</keyword>
<dbReference type="EMBL" id="QDEB01046501">
    <property type="protein sequence ID" value="RZC38089.1"/>
    <property type="molecule type" value="Genomic_DNA"/>
</dbReference>
<evidence type="ECO:0000256" key="2">
    <source>
        <dbReference type="ARBA" id="ARBA00012732"/>
    </source>
</evidence>
<dbReference type="EC" id="3.2.1.17" evidence="2"/>
<proteinExistence type="inferred from homology"/>
<dbReference type="InterPro" id="IPR023346">
    <property type="entry name" value="Lysozyme-like_dom_sf"/>
</dbReference>
<protein>
    <recommendedName>
        <fullName evidence="2">lysozyme</fullName>
        <ecNumber evidence="2">3.2.1.17</ecNumber>
    </recommendedName>
</protein>
<dbReference type="STRING" id="1661398.A0A482W058"/>
<name>A0A482W058_ASBVE</name>
<dbReference type="PRINTS" id="PR00135">
    <property type="entry name" value="LYZLACT"/>
</dbReference>
<dbReference type="Proteomes" id="UP000292052">
    <property type="component" value="Unassembled WGS sequence"/>
</dbReference>
<dbReference type="GO" id="GO:0031640">
    <property type="term" value="P:killing of cells of another organism"/>
    <property type="evidence" value="ECO:0007669"/>
    <property type="project" value="UniProtKB-KW"/>
</dbReference>
<dbReference type="Pfam" id="PF00062">
    <property type="entry name" value="Lys"/>
    <property type="match status" value="1"/>
</dbReference>
<evidence type="ECO:0000256" key="7">
    <source>
        <dbReference type="SAM" id="SignalP"/>
    </source>
</evidence>
<keyword evidence="5" id="KW-0378">Hydrolase</keyword>
<feature type="domain" description="Glycosyl hydrolases family 22 (GH22)" evidence="8">
    <location>
        <begin position="89"/>
        <end position="107"/>
    </location>
</feature>
<accession>A0A482W058</accession>
<feature type="signal peptide" evidence="7">
    <location>
        <begin position="1"/>
        <end position="21"/>
    </location>
</feature>
<comment type="similarity">
    <text evidence="6">Belongs to the glycosyl hydrolase 22 family.</text>
</comment>
<gene>
    <name evidence="9" type="ORF">BDFB_006252</name>
</gene>
<evidence type="ECO:0000256" key="1">
    <source>
        <dbReference type="ARBA" id="ARBA00000632"/>
    </source>
</evidence>
<dbReference type="GO" id="GO:0003796">
    <property type="term" value="F:lysozyme activity"/>
    <property type="evidence" value="ECO:0007669"/>
    <property type="project" value="UniProtKB-EC"/>
</dbReference>
<feature type="chain" id="PRO_5019764564" description="lysozyme" evidence="7">
    <location>
        <begin position="22"/>
        <end position="144"/>
    </location>
</feature>
<evidence type="ECO:0000256" key="3">
    <source>
        <dbReference type="ARBA" id="ARBA00022638"/>
    </source>
</evidence>
<organism evidence="9 10">
    <name type="scientific">Asbolus verrucosus</name>
    <name type="common">Desert ironclad beetle</name>
    <dbReference type="NCBI Taxonomy" id="1661398"/>
    <lineage>
        <taxon>Eukaryota</taxon>
        <taxon>Metazoa</taxon>
        <taxon>Ecdysozoa</taxon>
        <taxon>Arthropoda</taxon>
        <taxon>Hexapoda</taxon>
        <taxon>Insecta</taxon>
        <taxon>Pterygota</taxon>
        <taxon>Neoptera</taxon>
        <taxon>Endopterygota</taxon>
        <taxon>Coleoptera</taxon>
        <taxon>Polyphaga</taxon>
        <taxon>Cucujiformia</taxon>
        <taxon>Tenebrionidae</taxon>
        <taxon>Pimeliinae</taxon>
        <taxon>Asbolus</taxon>
    </lineage>
</organism>
<evidence type="ECO:0000256" key="4">
    <source>
        <dbReference type="ARBA" id="ARBA00023157"/>
    </source>
</evidence>
<dbReference type="InterPro" id="IPR019799">
    <property type="entry name" value="Glyco_hydro_22_CS"/>
</dbReference>
<dbReference type="InterPro" id="IPR001916">
    <property type="entry name" value="Glyco_hydro_22"/>
</dbReference>
<evidence type="ECO:0000313" key="10">
    <source>
        <dbReference type="Proteomes" id="UP000292052"/>
    </source>
</evidence>
<evidence type="ECO:0000313" key="9">
    <source>
        <dbReference type="EMBL" id="RZC38089.1"/>
    </source>
</evidence>
<sequence>MKFAVVASILLTAASINLGEAKIFGKCEFANTIRGLGFPEGEISTWVCIANYESHYDTNALNTQTGDHGIFQISQIYWCSTSGSPGGGCNARCSDFHDDDISNDATCVRIIFNEHQQISGNGFNAWTTYTAYCTGDTSSWLNGC</sequence>
<keyword evidence="3" id="KW-0081">Bacteriolytic enzyme</keyword>
<dbReference type="SUPFAM" id="SSF53955">
    <property type="entry name" value="Lysozyme-like"/>
    <property type="match status" value="1"/>
</dbReference>